<keyword evidence="1" id="KW-0479">Metal-binding</keyword>
<dbReference type="GO" id="GO:0000978">
    <property type="term" value="F:RNA polymerase II cis-regulatory region sequence-specific DNA binding"/>
    <property type="evidence" value="ECO:0007669"/>
    <property type="project" value="TreeGrafter"/>
</dbReference>
<evidence type="ECO:0000256" key="7">
    <source>
        <dbReference type="SAM" id="MobiDB-lite"/>
    </source>
</evidence>
<dbReference type="EMBL" id="RIBY02002256">
    <property type="protein sequence ID" value="KAH9821463.1"/>
    <property type="molecule type" value="Genomic_DNA"/>
</dbReference>
<feature type="region of interest" description="Disordered" evidence="7">
    <location>
        <begin position="128"/>
        <end position="153"/>
    </location>
</feature>
<evidence type="ECO:0000313" key="9">
    <source>
        <dbReference type="EMBL" id="KAH9821463.1"/>
    </source>
</evidence>
<dbReference type="GO" id="GO:0008270">
    <property type="term" value="F:zinc ion binding"/>
    <property type="evidence" value="ECO:0007669"/>
    <property type="project" value="UniProtKB-KW"/>
</dbReference>
<reference evidence="9 10" key="1">
    <citation type="journal article" date="2018" name="IMA Fungus">
        <title>IMA Genome-F 10: Nine draft genome sequences of Claviceps purpurea s.lat., including C. arundinis, C. humidiphila, and C. cf. spartinae, pseudomolecules for the pitch canker pathogen Fusarium circinatum, draft genome of Davidsoniella eucalypti, Grosmannia galeiformis, Quambalaria eucalypti, and Teratosphaeria destructans.</title>
        <authorList>
            <person name="Wingfield B.D."/>
            <person name="Liu M."/>
            <person name="Nguyen H.D."/>
            <person name="Lane F.A."/>
            <person name="Morgan S.W."/>
            <person name="De Vos L."/>
            <person name="Wilken P.M."/>
            <person name="Duong T.A."/>
            <person name="Aylward J."/>
            <person name="Coetzee M.P."/>
            <person name="Dadej K."/>
            <person name="De Beer Z.W."/>
            <person name="Findlay W."/>
            <person name="Havenga M."/>
            <person name="Kolarik M."/>
            <person name="Menzies J.G."/>
            <person name="Naidoo K."/>
            <person name="Pochopski O."/>
            <person name="Shoukouhi P."/>
            <person name="Santana Q.C."/>
            <person name="Seifert K.A."/>
            <person name="Soal N."/>
            <person name="Steenkamp E.T."/>
            <person name="Tatham C.T."/>
            <person name="van der Nest M.A."/>
            <person name="Wingfield M.J."/>
        </authorList>
    </citation>
    <scope>NUCLEOTIDE SEQUENCE [LARGE SCALE GENOMIC DNA]</scope>
    <source>
        <strain evidence="9">CMW44962</strain>
    </source>
</reference>
<keyword evidence="5" id="KW-0539">Nucleus</keyword>
<dbReference type="SUPFAM" id="SSF57667">
    <property type="entry name" value="beta-beta-alpha zinc fingers"/>
    <property type="match status" value="1"/>
</dbReference>
<evidence type="ECO:0000256" key="2">
    <source>
        <dbReference type="ARBA" id="ARBA00022737"/>
    </source>
</evidence>
<dbReference type="GO" id="GO:0000981">
    <property type="term" value="F:DNA-binding transcription factor activity, RNA polymerase II-specific"/>
    <property type="evidence" value="ECO:0007669"/>
    <property type="project" value="TreeGrafter"/>
</dbReference>
<feature type="compositionally biased region" description="Basic and acidic residues" evidence="7">
    <location>
        <begin position="131"/>
        <end position="142"/>
    </location>
</feature>
<keyword evidence="4" id="KW-0862">Zinc</keyword>
<feature type="compositionally biased region" description="Low complexity" evidence="7">
    <location>
        <begin position="294"/>
        <end position="306"/>
    </location>
</feature>
<name>A0A9W7SLB1_9PEZI</name>
<dbReference type="PROSITE" id="PS50157">
    <property type="entry name" value="ZINC_FINGER_C2H2_2"/>
    <property type="match status" value="2"/>
</dbReference>
<dbReference type="SMART" id="SM00355">
    <property type="entry name" value="ZnF_C2H2"/>
    <property type="match status" value="3"/>
</dbReference>
<dbReference type="PANTHER" id="PTHR24388">
    <property type="entry name" value="ZINC FINGER PROTEIN"/>
    <property type="match status" value="1"/>
</dbReference>
<accession>A0A9W7SLB1</accession>
<dbReference type="OrthoDB" id="3649796at2759"/>
<feature type="region of interest" description="Disordered" evidence="7">
    <location>
        <begin position="286"/>
        <end position="311"/>
    </location>
</feature>
<dbReference type="InterPro" id="IPR013087">
    <property type="entry name" value="Znf_C2H2_type"/>
</dbReference>
<dbReference type="Proteomes" id="UP001138500">
    <property type="component" value="Unassembled WGS sequence"/>
</dbReference>
<dbReference type="FunFam" id="3.30.160.60:FF:000100">
    <property type="entry name" value="Zinc finger 45-like"/>
    <property type="match status" value="1"/>
</dbReference>
<dbReference type="InterPro" id="IPR050527">
    <property type="entry name" value="Snail/Krueppel_Znf"/>
</dbReference>
<proteinExistence type="predicted"/>
<keyword evidence="10" id="KW-1185">Reference proteome</keyword>
<evidence type="ECO:0000256" key="4">
    <source>
        <dbReference type="ARBA" id="ARBA00022833"/>
    </source>
</evidence>
<feature type="domain" description="C2H2-type" evidence="8">
    <location>
        <begin position="323"/>
        <end position="350"/>
    </location>
</feature>
<evidence type="ECO:0000256" key="5">
    <source>
        <dbReference type="ARBA" id="ARBA00023242"/>
    </source>
</evidence>
<feature type="domain" description="C2H2-type" evidence="8">
    <location>
        <begin position="353"/>
        <end position="375"/>
    </location>
</feature>
<dbReference type="Gene3D" id="3.30.160.60">
    <property type="entry name" value="Classic Zinc Finger"/>
    <property type="match status" value="1"/>
</dbReference>
<evidence type="ECO:0000256" key="1">
    <source>
        <dbReference type="ARBA" id="ARBA00022723"/>
    </source>
</evidence>
<evidence type="ECO:0000313" key="10">
    <source>
        <dbReference type="Proteomes" id="UP001138500"/>
    </source>
</evidence>
<organism evidence="9 10">
    <name type="scientific">Teratosphaeria destructans</name>
    <dbReference type="NCBI Taxonomy" id="418781"/>
    <lineage>
        <taxon>Eukaryota</taxon>
        <taxon>Fungi</taxon>
        <taxon>Dikarya</taxon>
        <taxon>Ascomycota</taxon>
        <taxon>Pezizomycotina</taxon>
        <taxon>Dothideomycetes</taxon>
        <taxon>Dothideomycetidae</taxon>
        <taxon>Mycosphaerellales</taxon>
        <taxon>Teratosphaeriaceae</taxon>
        <taxon>Teratosphaeria</taxon>
    </lineage>
</organism>
<dbReference type="PANTHER" id="PTHR24388:SF53">
    <property type="entry name" value="CHORION TRANSCRIPTION FACTOR CF2-RELATED"/>
    <property type="match status" value="1"/>
</dbReference>
<reference evidence="9 10" key="2">
    <citation type="journal article" date="2021" name="Curr. Genet.">
        <title>Genetic response to nitrogen starvation in the aggressive Eucalyptus foliar pathogen Teratosphaeria destructans.</title>
        <authorList>
            <person name="Havenga M."/>
            <person name="Wingfield B.D."/>
            <person name="Wingfield M.J."/>
            <person name="Dreyer L.L."/>
            <person name="Roets F."/>
            <person name="Aylward J."/>
        </authorList>
    </citation>
    <scope>NUCLEOTIDE SEQUENCE [LARGE SCALE GENOMIC DNA]</scope>
    <source>
        <strain evidence="9">CMW44962</strain>
    </source>
</reference>
<keyword evidence="3 6" id="KW-0863">Zinc-finger</keyword>
<dbReference type="AlphaFoldDB" id="A0A9W7SLB1"/>
<evidence type="ECO:0000259" key="8">
    <source>
        <dbReference type="PROSITE" id="PS50157"/>
    </source>
</evidence>
<comment type="caution">
    <text evidence="9">The sequence shown here is derived from an EMBL/GenBank/DDBJ whole genome shotgun (WGS) entry which is preliminary data.</text>
</comment>
<gene>
    <name evidence="9" type="ORF">Tdes44962_MAKER04953</name>
</gene>
<protein>
    <submittedName>
        <fullName evidence="9">Zinc finger protein</fullName>
    </submittedName>
</protein>
<feature type="region of interest" description="Disordered" evidence="7">
    <location>
        <begin position="336"/>
        <end position="358"/>
    </location>
</feature>
<evidence type="ECO:0000256" key="3">
    <source>
        <dbReference type="ARBA" id="ARBA00022771"/>
    </source>
</evidence>
<dbReference type="InterPro" id="IPR036236">
    <property type="entry name" value="Znf_C2H2_sf"/>
</dbReference>
<dbReference type="PROSITE" id="PS00028">
    <property type="entry name" value="ZINC_FINGER_C2H2_1"/>
    <property type="match status" value="2"/>
</dbReference>
<evidence type="ECO:0000256" key="6">
    <source>
        <dbReference type="PROSITE-ProRule" id="PRU00042"/>
    </source>
</evidence>
<keyword evidence="2" id="KW-0677">Repeat</keyword>
<feature type="compositionally biased region" description="Polar residues" evidence="7">
    <location>
        <begin position="143"/>
        <end position="152"/>
    </location>
</feature>
<sequence length="418" mass="46786">MAGIRYGDDTVFTGAWAPEDEQQTYEPRLDLDLSQYRQAPVDDLSNAFGQKESRYSKVLDDGIVDPDTYLDVLSEVTSHGPRMNATFQAPQAATGLEIDTVNLWTQTLPSVGHKMATQADFYAHQVGAQRPGEHPPARRSHSETQAWSSMTSIPGVPGYHPPALVSYTSAPAMSSFPNSPLPPVPKLGIVRKATETCYSTNTRPDRQEKKSRGQPFCHSAPGSPVIYPFIDPGLSADTNFQLGNTHPAAGVEAWSEALRPVGHRGRRALSINTQVHNSIHLEVPKVSRQPSLATTSPTSDSSVRSFRSSRRTAIEMRSSPAFYRCQECHAGFEEKQDLRHHKRKHTTPENKPHGCDQCPQRFLHPKDLRRHLRVHQPASFFCPFEGCRYAERGFKREDHLKRHLEKTKGHQRMDPDSV</sequence>